<accession>A0A1A8WTG6</accession>
<name>A0A1A8WTG6_PLAMA</name>
<feature type="transmembrane region" description="Helical" evidence="1">
    <location>
        <begin position="123"/>
        <end position="151"/>
    </location>
</feature>
<keyword evidence="1" id="KW-0472">Membrane</keyword>
<protein>
    <submittedName>
        <fullName evidence="2">Uncharacterized protein</fullName>
    </submittedName>
</protein>
<dbReference type="Proteomes" id="UP000078597">
    <property type="component" value="Unassembled WGS sequence"/>
</dbReference>
<dbReference type="InterPro" id="IPR022139">
    <property type="entry name" value="Fam-L/Fam-M-like_plasmodium"/>
</dbReference>
<keyword evidence="1" id="KW-0812">Transmembrane</keyword>
<dbReference type="VEuPathDB" id="PlasmoDB:PmUG01_05013300"/>
<gene>
    <name evidence="2" type="ORF">PMALA_046180</name>
</gene>
<dbReference type="AlphaFoldDB" id="A0A1A8WTG6"/>
<evidence type="ECO:0000313" key="2">
    <source>
        <dbReference type="EMBL" id="SBS95145.1"/>
    </source>
</evidence>
<organism evidence="2 3">
    <name type="scientific">Plasmodium malariae</name>
    <dbReference type="NCBI Taxonomy" id="5858"/>
    <lineage>
        <taxon>Eukaryota</taxon>
        <taxon>Sar</taxon>
        <taxon>Alveolata</taxon>
        <taxon>Apicomplexa</taxon>
        <taxon>Aconoidasida</taxon>
        <taxon>Haemosporida</taxon>
        <taxon>Plasmodiidae</taxon>
        <taxon>Plasmodium</taxon>
        <taxon>Plasmodium (Plasmodium)</taxon>
    </lineage>
</organism>
<sequence length="241" mass="28648">MDIRAHRLMAKYTQDKGLNIVGLKEELPCYGKNEKKNICKNEKKNKEKKKQSKENLLNKEGIHKQDKKNNFFIFETKKYSHLEKKIFKELDYENFIKNNRTIRGKLYKNIILKKYGLRLSVPLSLFLSLTISLILDLFVGCGFINGLRLFLRVYAPGFWKSLPAKIYNFLGNSLAETLKPLWTYKSWVGSKIETKVYVSTGLFGFIIYFLPFIILGFILIFWIIYYHKKVKKYEKIKFRKR</sequence>
<evidence type="ECO:0000313" key="3">
    <source>
        <dbReference type="Proteomes" id="UP000078597"/>
    </source>
</evidence>
<keyword evidence="1" id="KW-1133">Transmembrane helix</keyword>
<dbReference type="Pfam" id="PF12420">
    <property type="entry name" value="DUF3671"/>
    <property type="match status" value="1"/>
</dbReference>
<evidence type="ECO:0000256" key="1">
    <source>
        <dbReference type="SAM" id="Phobius"/>
    </source>
</evidence>
<reference evidence="3" key="1">
    <citation type="submission" date="2016-05" db="EMBL/GenBank/DDBJ databases">
        <authorList>
            <person name="Naeem Raeece"/>
        </authorList>
    </citation>
    <scope>NUCLEOTIDE SEQUENCE [LARGE SCALE GENOMIC DNA]</scope>
</reference>
<proteinExistence type="predicted"/>
<feature type="transmembrane region" description="Helical" evidence="1">
    <location>
        <begin position="205"/>
        <end position="226"/>
    </location>
</feature>
<dbReference type="EMBL" id="FLQW01003177">
    <property type="protein sequence ID" value="SBS95145.1"/>
    <property type="molecule type" value="Genomic_DNA"/>
</dbReference>